<dbReference type="RefSeq" id="WP_128640456.1">
    <property type="nucleotide sequence ID" value="NZ_CP008947.1"/>
</dbReference>
<evidence type="ECO:0000256" key="1">
    <source>
        <dbReference type="ARBA" id="ARBA00009986"/>
    </source>
</evidence>
<dbReference type="InterPro" id="IPR016161">
    <property type="entry name" value="Ald_DH/histidinol_DH"/>
</dbReference>
<dbReference type="FunFam" id="3.40.605.10:FF:000007">
    <property type="entry name" value="NAD/NADP-dependent betaine aldehyde dehydrogenase"/>
    <property type="match status" value="1"/>
</dbReference>
<dbReference type="CDD" id="cd07106">
    <property type="entry name" value="ALDH_AldA-AAD23400"/>
    <property type="match status" value="1"/>
</dbReference>
<evidence type="ECO:0000256" key="2">
    <source>
        <dbReference type="ARBA" id="ARBA00023002"/>
    </source>
</evidence>
<sequence length="492" mass="53176">MTTAPPPAPLQLDTPVAMVDLADQTFKQLIDGQLVEGASSQPVLDPATGEAIATAPVADEKQADEAYRAATRAFGEWQNTTVDERSRILHQLAQRIEARREEISRVITLETGKPAASADGDVDSALIWMRHIADLRLDPEVVRDDEDSRIEIHRKPIGVVLGIIPWNFPFFQTIYKVAPALLAGNTIVIKPAPTTPLNAMLIGEMLQDLVPAGVVNVVGDGGDLGPYLTAHKEVDKISFTGSTAAGRKVMASSAETLKRVVLELGGNDGAVVLDDADVPKVAKGIFEWAFWNSGQVCINIKRIFVHASQYDEFCEEFARLATDAKVGHGLDPDTEYGPVQNPKQLEAAKTALDIAARDGKIIAGGHVFDTPGYFVQLTVVRDIDHASPLVSEETFAPVRAILKYDDLDEVIERVNGTEYGLGNSVWGTDVERATTVAQRLESGTVWVNTHCAVLPDVPFGGRKQSGLGVEFGMEGLLEFTDTSVIHIVKNGD</sequence>
<keyword evidence="2" id="KW-0560">Oxidoreductase</keyword>
<evidence type="ECO:0000313" key="5">
    <source>
        <dbReference type="Proteomes" id="UP000028488"/>
    </source>
</evidence>
<dbReference type="Proteomes" id="UP000028488">
    <property type="component" value="Chromosome"/>
</dbReference>
<evidence type="ECO:0000313" key="4">
    <source>
        <dbReference type="EMBL" id="AII07312.1"/>
    </source>
</evidence>
<dbReference type="InterPro" id="IPR016163">
    <property type="entry name" value="Ald_DH_C"/>
</dbReference>
<dbReference type="SUPFAM" id="SSF53720">
    <property type="entry name" value="ALDH-like"/>
    <property type="match status" value="1"/>
</dbReference>
<dbReference type="EMBL" id="CP008947">
    <property type="protein sequence ID" value="AII07312.1"/>
    <property type="molecule type" value="Genomic_DNA"/>
</dbReference>
<comment type="similarity">
    <text evidence="1">Belongs to the aldehyde dehydrogenase family.</text>
</comment>
<evidence type="ECO:0000259" key="3">
    <source>
        <dbReference type="Pfam" id="PF00171"/>
    </source>
</evidence>
<gene>
    <name evidence="4" type="ORF">EP51_22720</name>
</gene>
<protein>
    <submittedName>
        <fullName evidence="4">Aldehyde dehydrogenase</fullName>
    </submittedName>
</protein>
<dbReference type="Gene3D" id="3.40.309.10">
    <property type="entry name" value="Aldehyde Dehydrogenase, Chain A, domain 2"/>
    <property type="match status" value="1"/>
</dbReference>
<dbReference type="AlphaFoldDB" id="A0A076EQ50"/>
<name>A0A076EQ50_RHOOP</name>
<dbReference type="Pfam" id="PF00171">
    <property type="entry name" value="Aldedh"/>
    <property type="match status" value="1"/>
</dbReference>
<accession>A0A076EQ50</accession>
<dbReference type="InterPro" id="IPR044086">
    <property type="entry name" value="LUC3-like"/>
</dbReference>
<dbReference type="PROSITE" id="PS00070">
    <property type="entry name" value="ALDEHYDE_DEHYDR_CYS"/>
    <property type="match status" value="1"/>
</dbReference>
<dbReference type="InterPro" id="IPR016162">
    <property type="entry name" value="Ald_DH_N"/>
</dbReference>
<dbReference type="PANTHER" id="PTHR11699">
    <property type="entry name" value="ALDEHYDE DEHYDROGENASE-RELATED"/>
    <property type="match status" value="1"/>
</dbReference>
<dbReference type="eggNOG" id="COG1012">
    <property type="taxonomic scope" value="Bacteria"/>
</dbReference>
<dbReference type="InterPro" id="IPR016160">
    <property type="entry name" value="Ald_DH_CS_CYS"/>
</dbReference>
<organism evidence="4 5">
    <name type="scientific">Rhodococcus opacus</name>
    <name type="common">Nocardia opaca</name>
    <dbReference type="NCBI Taxonomy" id="37919"/>
    <lineage>
        <taxon>Bacteria</taxon>
        <taxon>Bacillati</taxon>
        <taxon>Actinomycetota</taxon>
        <taxon>Actinomycetes</taxon>
        <taxon>Mycobacteriales</taxon>
        <taxon>Nocardiaceae</taxon>
        <taxon>Rhodococcus</taxon>
    </lineage>
</organism>
<dbReference type="InterPro" id="IPR015590">
    <property type="entry name" value="Aldehyde_DH_dom"/>
</dbReference>
<dbReference type="Gene3D" id="3.40.605.10">
    <property type="entry name" value="Aldehyde Dehydrogenase, Chain A, domain 1"/>
    <property type="match status" value="1"/>
</dbReference>
<feature type="domain" description="Aldehyde dehydrogenase" evidence="3">
    <location>
        <begin position="40"/>
        <end position="483"/>
    </location>
</feature>
<proteinExistence type="inferred from homology"/>
<dbReference type="GO" id="GO:0016620">
    <property type="term" value="F:oxidoreductase activity, acting on the aldehyde or oxo group of donors, NAD or NADP as acceptor"/>
    <property type="evidence" value="ECO:0007669"/>
    <property type="project" value="InterPro"/>
</dbReference>
<reference evidence="4 5" key="1">
    <citation type="submission" date="2014-07" db="EMBL/GenBank/DDBJ databases">
        <title>Genome Sequence of Rhodococcus opacus Strain R7, a Biodegrader of Mono- and Polycyclic Aromatic Hydrocarbons.</title>
        <authorList>
            <person name="Di Gennaro P."/>
            <person name="Zampolli J."/>
            <person name="Presti I."/>
            <person name="Cappelletti M."/>
            <person name="D'Ursi P."/>
            <person name="Orro A."/>
            <person name="Mezzelani A."/>
            <person name="Milanesi L."/>
        </authorList>
    </citation>
    <scope>NUCLEOTIDE SEQUENCE [LARGE SCALE GENOMIC DNA]</scope>
    <source>
        <strain evidence="4 5">R7</strain>
    </source>
</reference>